<feature type="non-terminal residue" evidence="1">
    <location>
        <position position="68"/>
    </location>
</feature>
<accession>A0ABT5AW17</accession>
<evidence type="ECO:0000313" key="2">
    <source>
        <dbReference type="Proteomes" id="UP001212499"/>
    </source>
</evidence>
<gene>
    <name evidence="1" type="ORF">PN457_14645</name>
</gene>
<comment type="caution">
    <text evidence="1">The sequence shown here is derived from an EMBL/GenBank/DDBJ whole genome shotgun (WGS) entry which is preliminary data.</text>
</comment>
<dbReference type="Proteomes" id="UP001212499">
    <property type="component" value="Unassembled WGS sequence"/>
</dbReference>
<dbReference type="RefSeq" id="WP_271734138.1">
    <property type="nucleotide sequence ID" value="NZ_JANQDP010000173.1"/>
</dbReference>
<evidence type="ECO:0000313" key="1">
    <source>
        <dbReference type="EMBL" id="MDB9540877.1"/>
    </source>
</evidence>
<protein>
    <submittedName>
        <fullName evidence="1">Uncharacterized protein</fullName>
    </submittedName>
</protein>
<keyword evidence="2" id="KW-1185">Reference proteome</keyword>
<organism evidence="1 2">
    <name type="scientific">Anabaenopsis arnoldii</name>
    <dbReference type="NCBI Taxonomy" id="2152938"/>
    <lineage>
        <taxon>Bacteria</taxon>
        <taxon>Bacillati</taxon>
        <taxon>Cyanobacteriota</taxon>
        <taxon>Cyanophyceae</taxon>
        <taxon>Nostocales</taxon>
        <taxon>Nodulariaceae</taxon>
        <taxon>Anabaenopsis</taxon>
    </lineage>
</organism>
<proteinExistence type="predicted"/>
<name>A0ABT5AW17_9CYAN</name>
<sequence length="68" mass="7819">MSRLLISQYQAEVAKIIQFGCSRKESSIRVAFQNLLNEYCQPRDFLLIPELDFKLPNGILVYPDGTVK</sequence>
<dbReference type="EMBL" id="JAQMUH010000165">
    <property type="protein sequence ID" value="MDB9540877.1"/>
    <property type="molecule type" value="Genomic_DNA"/>
</dbReference>
<reference evidence="1 2" key="1">
    <citation type="submission" date="2023-01" db="EMBL/GenBank/DDBJ databases">
        <title>Genomes from the Australian National Cyanobacteria Reference Collection.</title>
        <authorList>
            <person name="Willis A."/>
            <person name="Lee E.M.F."/>
        </authorList>
    </citation>
    <scope>NUCLEOTIDE SEQUENCE [LARGE SCALE GENOMIC DNA]</scope>
    <source>
        <strain evidence="1 2">CS-1033</strain>
    </source>
</reference>